<dbReference type="Pfam" id="PF10931">
    <property type="entry name" value="DUF2735"/>
    <property type="match status" value="1"/>
</dbReference>
<dbReference type="Proteomes" id="UP000317122">
    <property type="component" value="Unassembled WGS sequence"/>
</dbReference>
<sequence length="65" mass="7087">MEITSTRQSAKILMFPVAARKSASNLSGKAKFAAELALLRNITTDFGSGWYHDAAIEEAEQARKS</sequence>
<evidence type="ECO:0000313" key="2">
    <source>
        <dbReference type="Proteomes" id="UP000317122"/>
    </source>
</evidence>
<proteinExistence type="predicted"/>
<gene>
    <name evidence="1" type="ORF">IQ26_02084</name>
</gene>
<protein>
    <submittedName>
        <fullName evidence="1">Uncharacterized protein DUF2735</fullName>
    </submittedName>
</protein>
<reference evidence="1 2" key="1">
    <citation type="journal article" date="2015" name="Stand. Genomic Sci.">
        <title>Genomic Encyclopedia of Bacterial and Archaeal Type Strains, Phase III: the genomes of soil and plant-associated and newly described type strains.</title>
        <authorList>
            <person name="Whitman W.B."/>
            <person name="Woyke T."/>
            <person name="Klenk H.P."/>
            <person name="Zhou Y."/>
            <person name="Lilburn T.G."/>
            <person name="Beck B.J."/>
            <person name="De Vos P."/>
            <person name="Vandamme P."/>
            <person name="Eisen J.A."/>
            <person name="Garrity G."/>
            <person name="Hugenholtz P."/>
            <person name="Kyrpides N.C."/>
        </authorList>
    </citation>
    <scope>NUCLEOTIDE SEQUENCE [LARGE SCALE GENOMIC DNA]</scope>
    <source>
        <strain evidence="1 2">CGMCC 1.2546</strain>
    </source>
</reference>
<dbReference type="EMBL" id="VLKT01000010">
    <property type="protein sequence ID" value="TWI39234.1"/>
    <property type="molecule type" value="Genomic_DNA"/>
</dbReference>
<dbReference type="AlphaFoldDB" id="A0A562P450"/>
<comment type="caution">
    <text evidence="1">The sequence shown here is derived from an EMBL/GenBank/DDBJ whole genome shotgun (WGS) entry which is preliminary data.</text>
</comment>
<dbReference type="OrthoDB" id="8001436at2"/>
<accession>A0A562P450</accession>
<organism evidence="1 2">
    <name type="scientific">Mesorhizobium tianshanense</name>
    <dbReference type="NCBI Taxonomy" id="39844"/>
    <lineage>
        <taxon>Bacteria</taxon>
        <taxon>Pseudomonadati</taxon>
        <taxon>Pseudomonadota</taxon>
        <taxon>Alphaproteobacteria</taxon>
        <taxon>Hyphomicrobiales</taxon>
        <taxon>Phyllobacteriaceae</taxon>
        <taxon>Mesorhizobium</taxon>
    </lineage>
</organism>
<dbReference type="RefSeq" id="WP_145716538.1">
    <property type="nucleotide sequence ID" value="NZ_BSPF01000131.1"/>
</dbReference>
<evidence type="ECO:0000313" key="1">
    <source>
        <dbReference type="EMBL" id="TWI39234.1"/>
    </source>
</evidence>
<name>A0A562P450_9HYPH</name>
<keyword evidence="2" id="KW-1185">Reference proteome</keyword>
<dbReference type="InterPro" id="IPR021232">
    <property type="entry name" value="DUF2735"/>
</dbReference>